<dbReference type="PANTHER" id="PTHR43669:SF4">
    <property type="entry name" value="SHORT-CHAIN DEHYDROGENASE"/>
    <property type="match status" value="1"/>
</dbReference>
<dbReference type="PANTHER" id="PTHR43669">
    <property type="entry name" value="5-KETO-D-GLUCONATE 5-REDUCTASE"/>
    <property type="match status" value="1"/>
</dbReference>
<dbReference type="HOGENOM" id="CLU_103010_1_0_1"/>
<gene>
    <name evidence="4" type="ORF">OIDMADRAFT_35864</name>
</gene>
<reference evidence="4 5" key="1">
    <citation type="submission" date="2014-04" db="EMBL/GenBank/DDBJ databases">
        <authorList>
            <consortium name="DOE Joint Genome Institute"/>
            <person name="Kuo A."/>
            <person name="Martino E."/>
            <person name="Perotto S."/>
            <person name="Kohler A."/>
            <person name="Nagy L.G."/>
            <person name="Floudas D."/>
            <person name="Copeland A."/>
            <person name="Barry K.W."/>
            <person name="Cichocki N."/>
            <person name="Veneault-Fourrey C."/>
            <person name="LaButti K."/>
            <person name="Lindquist E.A."/>
            <person name="Lipzen A."/>
            <person name="Lundell T."/>
            <person name="Morin E."/>
            <person name="Murat C."/>
            <person name="Sun H."/>
            <person name="Tunlid A."/>
            <person name="Henrissat B."/>
            <person name="Grigoriev I.V."/>
            <person name="Hibbett D.S."/>
            <person name="Martin F."/>
            <person name="Nordberg H.P."/>
            <person name="Cantor M.N."/>
            <person name="Hua S.X."/>
        </authorList>
    </citation>
    <scope>NUCLEOTIDE SEQUENCE [LARGE SCALE GENOMIC DNA]</scope>
    <source>
        <strain evidence="4 5">Zn</strain>
    </source>
</reference>
<dbReference type="AlphaFoldDB" id="A0A0C3C397"/>
<proteinExistence type="inferred from homology"/>
<reference evidence="5" key="2">
    <citation type="submission" date="2015-01" db="EMBL/GenBank/DDBJ databases">
        <title>Evolutionary Origins and Diversification of the Mycorrhizal Mutualists.</title>
        <authorList>
            <consortium name="DOE Joint Genome Institute"/>
            <consortium name="Mycorrhizal Genomics Consortium"/>
            <person name="Kohler A."/>
            <person name="Kuo A."/>
            <person name="Nagy L.G."/>
            <person name="Floudas D."/>
            <person name="Copeland A."/>
            <person name="Barry K.W."/>
            <person name="Cichocki N."/>
            <person name="Veneault-Fourrey C."/>
            <person name="LaButti K."/>
            <person name="Lindquist E.A."/>
            <person name="Lipzen A."/>
            <person name="Lundell T."/>
            <person name="Morin E."/>
            <person name="Murat C."/>
            <person name="Riley R."/>
            <person name="Ohm R."/>
            <person name="Sun H."/>
            <person name="Tunlid A."/>
            <person name="Henrissat B."/>
            <person name="Grigoriev I.V."/>
            <person name="Hibbett D.S."/>
            <person name="Martin F."/>
        </authorList>
    </citation>
    <scope>NUCLEOTIDE SEQUENCE [LARGE SCALE GENOMIC DNA]</scope>
    <source>
        <strain evidence="5">Zn</strain>
    </source>
</reference>
<protein>
    <recommendedName>
        <fullName evidence="6">Short-chain dehydrogenase</fullName>
    </recommendedName>
</protein>
<feature type="chain" id="PRO_5002172950" description="Short-chain dehydrogenase" evidence="3">
    <location>
        <begin position="23"/>
        <end position="228"/>
    </location>
</feature>
<dbReference type="Gene3D" id="3.40.50.720">
    <property type="entry name" value="NAD(P)-binding Rossmann-like Domain"/>
    <property type="match status" value="1"/>
</dbReference>
<accession>A0A0C3C397</accession>
<dbReference type="InParanoid" id="A0A0C3C397"/>
<comment type="similarity">
    <text evidence="1">Belongs to the short-chain dehydrogenases/reductases (SDR) family.</text>
</comment>
<keyword evidence="3" id="KW-0732">Signal</keyword>
<keyword evidence="2" id="KW-0560">Oxidoreductase</keyword>
<dbReference type="EMBL" id="KN832896">
    <property type="protein sequence ID" value="KIM93373.1"/>
    <property type="molecule type" value="Genomic_DNA"/>
</dbReference>
<dbReference type="InterPro" id="IPR036291">
    <property type="entry name" value="NAD(P)-bd_dom_sf"/>
</dbReference>
<keyword evidence="5" id="KW-1185">Reference proteome</keyword>
<evidence type="ECO:0008006" key="6">
    <source>
        <dbReference type="Google" id="ProtNLM"/>
    </source>
</evidence>
<feature type="signal peptide" evidence="3">
    <location>
        <begin position="1"/>
        <end position="22"/>
    </location>
</feature>
<evidence type="ECO:0000313" key="5">
    <source>
        <dbReference type="Proteomes" id="UP000054321"/>
    </source>
</evidence>
<sequence length="228" mass="24677">MTSYKPLVLVLGAGLSIGQTVAKKFVSDGYSVALAARSLSERRVSNQEWTYTIDLSNPGAVEALFTKVSEDVGIPNVVIFNAFSLLPSKDHPFAVSVWEFENSLKVNMISTYAAAKCAVEGFDKLPKSMLKSFLYTGNILNTTTMPVFLALGVGKSASSHIIQSGASAYAEKGYCFYYVDERKEDGSPIGSAISGQAHADYFFELAAKPDQGPWLSTFVNGKGYTKFD</sequence>
<dbReference type="Pfam" id="PF13561">
    <property type="entry name" value="adh_short_C2"/>
    <property type="match status" value="1"/>
</dbReference>
<name>A0A0C3C397_OIDMZ</name>
<dbReference type="OrthoDB" id="5336600at2759"/>
<dbReference type="InterPro" id="IPR002347">
    <property type="entry name" value="SDR_fam"/>
</dbReference>
<organism evidence="4 5">
    <name type="scientific">Oidiodendron maius (strain Zn)</name>
    <dbReference type="NCBI Taxonomy" id="913774"/>
    <lineage>
        <taxon>Eukaryota</taxon>
        <taxon>Fungi</taxon>
        <taxon>Dikarya</taxon>
        <taxon>Ascomycota</taxon>
        <taxon>Pezizomycotina</taxon>
        <taxon>Leotiomycetes</taxon>
        <taxon>Leotiomycetes incertae sedis</taxon>
        <taxon>Myxotrichaceae</taxon>
        <taxon>Oidiodendron</taxon>
    </lineage>
</organism>
<evidence type="ECO:0000256" key="1">
    <source>
        <dbReference type="ARBA" id="ARBA00006484"/>
    </source>
</evidence>
<evidence type="ECO:0000256" key="3">
    <source>
        <dbReference type="SAM" id="SignalP"/>
    </source>
</evidence>
<dbReference type="Proteomes" id="UP000054321">
    <property type="component" value="Unassembled WGS sequence"/>
</dbReference>
<dbReference type="SUPFAM" id="SSF51735">
    <property type="entry name" value="NAD(P)-binding Rossmann-fold domains"/>
    <property type="match status" value="1"/>
</dbReference>
<dbReference type="STRING" id="913774.A0A0C3C397"/>
<dbReference type="GO" id="GO:0016491">
    <property type="term" value="F:oxidoreductase activity"/>
    <property type="evidence" value="ECO:0007669"/>
    <property type="project" value="UniProtKB-KW"/>
</dbReference>
<evidence type="ECO:0000256" key="2">
    <source>
        <dbReference type="ARBA" id="ARBA00023002"/>
    </source>
</evidence>
<evidence type="ECO:0000313" key="4">
    <source>
        <dbReference type="EMBL" id="KIM93373.1"/>
    </source>
</evidence>